<comment type="caution">
    <text evidence="1">The sequence shown here is derived from an EMBL/GenBank/DDBJ whole genome shotgun (WGS) entry which is preliminary data.</text>
</comment>
<evidence type="ECO:0000313" key="2">
    <source>
        <dbReference type="Proteomes" id="UP000238071"/>
    </source>
</evidence>
<dbReference type="Gene3D" id="3.40.50.300">
    <property type="entry name" value="P-loop containing nucleotide triphosphate hydrolases"/>
    <property type="match status" value="1"/>
</dbReference>
<name>A0A2S6H2G4_9GAMM</name>
<dbReference type="SUPFAM" id="SSF52540">
    <property type="entry name" value="P-loop containing nucleoside triphosphate hydrolases"/>
    <property type="match status" value="1"/>
</dbReference>
<evidence type="ECO:0008006" key="3">
    <source>
        <dbReference type="Google" id="ProtNLM"/>
    </source>
</evidence>
<reference evidence="1 2" key="1">
    <citation type="submission" date="2018-02" db="EMBL/GenBank/DDBJ databases">
        <title>Subsurface microbial communities from deep shales in Ohio and West Virginia, USA.</title>
        <authorList>
            <person name="Wrighton K."/>
        </authorList>
    </citation>
    <scope>NUCLEOTIDE SEQUENCE [LARGE SCALE GENOMIC DNA]</scope>
    <source>
        <strain evidence="1 2">OWC-G53F</strain>
    </source>
</reference>
<evidence type="ECO:0000313" key="1">
    <source>
        <dbReference type="EMBL" id="PPK71678.1"/>
    </source>
</evidence>
<protein>
    <recommendedName>
        <fullName evidence="3">Sulfotransferase family protein</fullName>
    </recommendedName>
</protein>
<organism evidence="1 2">
    <name type="scientific">Methylobacter tundripaludum</name>
    <dbReference type="NCBI Taxonomy" id="173365"/>
    <lineage>
        <taxon>Bacteria</taxon>
        <taxon>Pseudomonadati</taxon>
        <taxon>Pseudomonadota</taxon>
        <taxon>Gammaproteobacteria</taxon>
        <taxon>Methylococcales</taxon>
        <taxon>Methylococcaceae</taxon>
        <taxon>Methylobacter</taxon>
    </lineage>
</organism>
<accession>A0A2S6H2G4</accession>
<proteinExistence type="predicted"/>
<dbReference type="AlphaFoldDB" id="A0A2S6H2G4"/>
<sequence length="327" mass="37034">MSAPSFSYYPMLNDQQLLRGRPVAVDALASLRNWFPVSLQGREVVWRHVQGRFTASFFTDTLQQQNPAQRYICRTGFDWLKRLEPGLMPSAFIFHTSRCGSTLLTQLLSTLSCCIVMSEPPVIDAFLNSHQTEPETSGGSANLRQLILALGQQRTPEETHFFIKLDSWHTQFLPIFRAAFPNTPCWFLYREPEAVLASHRRQRGPQMVPGMIASLAAETLEAGDLDGYCTKVLAGFFEAALANVEHLQLINYRQLPDVLWQDLLPRQGLDCTLEQLERMRQRAGFHAKSQGIRFSADATPVSSHPILQQRVAPLYAQLEQRRCDAVT</sequence>
<dbReference type="InterPro" id="IPR027417">
    <property type="entry name" value="P-loop_NTPase"/>
</dbReference>
<keyword evidence="2" id="KW-1185">Reference proteome</keyword>
<dbReference type="Proteomes" id="UP000238071">
    <property type="component" value="Unassembled WGS sequence"/>
</dbReference>
<dbReference type="EMBL" id="PTIY01000006">
    <property type="protein sequence ID" value="PPK71678.1"/>
    <property type="molecule type" value="Genomic_DNA"/>
</dbReference>
<gene>
    <name evidence="1" type="ORF">B0F88_10626</name>
</gene>